<comment type="catalytic activity">
    <reaction evidence="7">
        <text>glycerol + NAD(+) = dihydroxyacetone + NADH + H(+)</text>
        <dbReference type="Rhea" id="RHEA:13769"/>
        <dbReference type="ChEBI" id="CHEBI:15378"/>
        <dbReference type="ChEBI" id="CHEBI:16016"/>
        <dbReference type="ChEBI" id="CHEBI:17754"/>
        <dbReference type="ChEBI" id="CHEBI:57540"/>
        <dbReference type="ChEBI" id="CHEBI:57945"/>
        <dbReference type="EC" id="1.1.1.6"/>
    </reaction>
</comment>
<proteinExistence type="predicted"/>
<feature type="binding site" evidence="10">
    <location>
        <begin position="115"/>
        <end position="118"/>
    </location>
    <ligand>
        <name>NAD(+)</name>
        <dbReference type="ChEBI" id="CHEBI:57540"/>
    </ligand>
</feature>
<evidence type="ECO:0000256" key="2">
    <source>
        <dbReference type="ARBA" id="ARBA00023002"/>
    </source>
</evidence>
<protein>
    <recommendedName>
        <fullName evidence="6">Glycerol dehydrogenase</fullName>
        <ecNumber evidence="5">1.1.1.6</ecNumber>
    </recommendedName>
</protein>
<feature type="binding site" evidence="8">
    <location>
        <position position="170"/>
    </location>
    <ligand>
        <name>glycerol</name>
        <dbReference type="ChEBI" id="CHEBI:17754"/>
    </ligand>
</feature>
<evidence type="ECO:0000256" key="7">
    <source>
        <dbReference type="ARBA" id="ARBA00049006"/>
    </source>
</evidence>
<name>A0A2Z4RGF4_PSEPU</name>
<evidence type="ECO:0000313" key="12">
    <source>
        <dbReference type="EMBL" id="AWY40076.1"/>
    </source>
</evidence>
<comment type="cofactor">
    <cofactor evidence="8">
        <name>Zn(2+)</name>
        <dbReference type="ChEBI" id="CHEBI:29105"/>
    </cofactor>
    <text evidence="8">Binds 1 zinc ion per subunit.</text>
</comment>
<dbReference type="CDD" id="cd08170">
    <property type="entry name" value="GlyDH"/>
    <property type="match status" value="1"/>
</dbReference>
<dbReference type="PANTHER" id="PTHR43616">
    <property type="entry name" value="GLYCEROL DEHYDROGENASE"/>
    <property type="match status" value="1"/>
</dbReference>
<dbReference type="NCBIfam" id="NF006941">
    <property type="entry name" value="PRK09423.1"/>
    <property type="match status" value="1"/>
</dbReference>
<feature type="binding site" evidence="9">
    <location>
        <position position="120"/>
    </location>
    <ligand>
        <name>glycerol</name>
        <dbReference type="ChEBI" id="CHEBI:17754"/>
    </ligand>
</feature>
<dbReference type="Gene3D" id="3.40.50.1970">
    <property type="match status" value="1"/>
</dbReference>
<keyword evidence="8" id="KW-0862">Zinc</keyword>
<evidence type="ECO:0000256" key="5">
    <source>
        <dbReference type="ARBA" id="ARBA00039147"/>
    </source>
</evidence>
<evidence type="ECO:0000256" key="9">
    <source>
        <dbReference type="PIRSR" id="PIRSR000112-2"/>
    </source>
</evidence>
<dbReference type="EMBL" id="CP029693">
    <property type="protein sequence ID" value="AWY40076.1"/>
    <property type="molecule type" value="Genomic_DNA"/>
</dbReference>
<evidence type="ECO:0000313" key="13">
    <source>
        <dbReference type="Proteomes" id="UP000250299"/>
    </source>
</evidence>
<dbReference type="PIRSF" id="PIRSF000112">
    <property type="entry name" value="Glycerol_dehydrogenase"/>
    <property type="match status" value="1"/>
</dbReference>
<dbReference type="InterPro" id="IPR016205">
    <property type="entry name" value="Glycerol_DH"/>
</dbReference>
<dbReference type="Proteomes" id="UP000250299">
    <property type="component" value="Chromosome"/>
</dbReference>
<dbReference type="GO" id="GO:0008888">
    <property type="term" value="F:glycerol dehydrogenase (NAD+) activity"/>
    <property type="evidence" value="ECO:0007669"/>
    <property type="project" value="UniProtKB-EC"/>
</dbReference>
<dbReference type="OrthoDB" id="5198708at2"/>
<dbReference type="InterPro" id="IPR001670">
    <property type="entry name" value="ADH_Fe/GldA"/>
</dbReference>
<feature type="binding site" evidence="10">
    <location>
        <begin position="93"/>
        <end position="97"/>
    </location>
    <ligand>
        <name>NAD(+)</name>
        <dbReference type="ChEBI" id="CHEBI:57540"/>
    </ligand>
</feature>
<keyword evidence="2" id="KW-0560">Oxidoreductase</keyword>
<reference evidence="12 13" key="1">
    <citation type="submission" date="2018-05" db="EMBL/GenBank/DDBJ databases">
        <title>Whole genome sequence of Pseudomonas putida JBC17.</title>
        <authorList>
            <person name="Lee Y.H."/>
            <person name="David K."/>
        </authorList>
    </citation>
    <scope>NUCLEOTIDE SEQUENCE [LARGE SCALE GENOMIC DNA]</scope>
    <source>
        <strain evidence="12 13">JBC17</strain>
    </source>
</reference>
<accession>A0A2Z4RGF4</accession>
<comment type="pathway">
    <text evidence="4">Polyol metabolism; glycerol fermentation; glycerone phosphate from glycerol (oxidative route): step 1/2.</text>
</comment>
<dbReference type="GO" id="GO:0046872">
    <property type="term" value="F:metal ion binding"/>
    <property type="evidence" value="ECO:0007669"/>
    <property type="project" value="UniProtKB-KW"/>
</dbReference>
<feature type="binding site" evidence="10">
    <location>
        <position position="36"/>
    </location>
    <ligand>
        <name>NAD(+)</name>
        <dbReference type="ChEBI" id="CHEBI:57540"/>
    </ligand>
</feature>
<dbReference type="PANTHER" id="PTHR43616:SF5">
    <property type="entry name" value="GLYCEROL DEHYDROGENASE 1"/>
    <property type="match status" value="1"/>
</dbReference>
<evidence type="ECO:0000256" key="3">
    <source>
        <dbReference type="ARBA" id="ARBA00023027"/>
    </source>
</evidence>
<evidence type="ECO:0000256" key="6">
    <source>
        <dbReference type="ARBA" id="ARBA00040132"/>
    </source>
</evidence>
<dbReference type="RefSeq" id="WP_110963833.1">
    <property type="nucleotide sequence ID" value="NZ_CP029693.1"/>
</dbReference>
<dbReference type="Gene3D" id="1.20.1090.10">
    <property type="entry name" value="Dehydroquinate synthase-like - alpha domain"/>
    <property type="match status" value="1"/>
</dbReference>
<dbReference type="EC" id="1.1.1.6" evidence="5"/>
<feature type="binding site" evidence="8">
    <location>
        <position position="253"/>
    </location>
    <ligand>
        <name>glycerol</name>
        <dbReference type="ChEBI" id="CHEBI:17754"/>
    </ligand>
</feature>
<evidence type="ECO:0000256" key="10">
    <source>
        <dbReference type="PIRSR" id="PIRSR000112-3"/>
    </source>
</evidence>
<feature type="binding site" evidence="10">
    <location>
        <position position="130"/>
    </location>
    <ligand>
        <name>NAD(+)</name>
        <dbReference type="ChEBI" id="CHEBI:57540"/>
    </ligand>
</feature>
<evidence type="ECO:0000256" key="8">
    <source>
        <dbReference type="PIRSR" id="PIRSR000112-1"/>
    </source>
</evidence>
<organism evidence="12 13">
    <name type="scientific">Pseudomonas putida</name>
    <name type="common">Arthrobacter siderocapsulatus</name>
    <dbReference type="NCBI Taxonomy" id="303"/>
    <lineage>
        <taxon>Bacteria</taxon>
        <taxon>Pseudomonadati</taxon>
        <taxon>Pseudomonadota</taxon>
        <taxon>Gammaproteobacteria</taxon>
        <taxon>Pseudomonadales</taxon>
        <taxon>Pseudomonadaceae</taxon>
        <taxon>Pseudomonas</taxon>
    </lineage>
</organism>
<dbReference type="Pfam" id="PF00465">
    <property type="entry name" value="Fe-ADH"/>
    <property type="match status" value="1"/>
</dbReference>
<dbReference type="AlphaFoldDB" id="A0A2Z4RGF4"/>
<dbReference type="SUPFAM" id="SSF56796">
    <property type="entry name" value="Dehydroquinate synthase-like"/>
    <property type="match status" value="1"/>
</dbReference>
<evidence type="ECO:0000259" key="11">
    <source>
        <dbReference type="Pfam" id="PF00465"/>
    </source>
</evidence>
<keyword evidence="3 10" id="KW-0520">NAD</keyword>
<feature type="binding site" evidence="10">
    <location>
        <position position="124"/>
    </location>
    <ligand>
        <name>NAD(+)</name>
        <dbReference type="ChEBI" id="CHEBI:57540"/>
    </ligand>
</feature>
<keyword evidence="1 8" id="KW-0479">Metal-binding</keyword>
<evidence type="ECO:0000256" key="4">
    <source>
        <dbReference type="ARBA" id="ARBA00037918"/>
    </source>
</evidence>
<feature type="binding site" evidence="8">
    <location>
        <position position="270"/>
    </location>
    <ligand>
        <name>glycerol</name>
        <dbReference type="ChEBI" id="CHEBI:17754"/>
    </ligand>
</feature>
<gene>
    <name evidence="12" type="ORF">DKY63_09250</name>
</gene>
<feature type="domain" description="Alcohol dehydrogenase iron-type/glycerol dehydrogenase GldA" evidence="11">
    <location>
        <begin position="8"/>
        <end position="153"/>
    </location>
</feature>
<sequence length="358" mass="37553">MRIFAATSRYVQGNAALDELGRHCAVLGRSALVITDADMARLLGDRVLASFKAADVACALEVFPGEITHAAITALAQDSLRFGADMVVGLGGGKALDTAKGVALKLGLRSISVPTIASNDGPASAAIAVYDDEHIMQDILHLPRNPDLVLVDTGVIANAPARFLRAGIGDAISKKFEAQACASAGALTLLGTPASLTGLMAADACYSIIRKHAAAALRAVEAKQVNDDLEALVEATVLLSTISFENGGLSVSHAIARGFSYLQRAKGTLHGDHVAYGLLVQLVLENRPLAFIEELIGFYHEIGLPTLLQDFGLLQPSDKEIRELAEKSMVSPSAARFSPPVDANQLEAAIKRVEQLGG</sequence>
<evidence type="ECO:0000256" key="1">
    <source>
        <dbReference type="ARBA" id="ARBA00022723"/>
    </source>
</evidence>